<dbReference type="InterPro" id="IPR001279">
    <property type="entry name" value="Metallo-B-lactamas"/>
</dbReference>
<dbReference type="PROSITE" id="PS50105">
    <property type="entry name" value="SAM_DOMAIN"/>
    <property type="match status" value="1"/>
</dbReference>
<dbReference type="InterPro" id="IPR013761">
    <property type="entry name" value="SAM/pointed_sf"/>
</dbReference>
<keyword evidence="4" id="KW-0234">DNA repair</keyword>
<feature type="compositionally biased region" description="Basic and acidic residues" evidence="6">
    <location>
        <begin position="58"/>
        <end position="77"/>
    </location>
</feature>
<protein>
    <recommendedName>
        <fullName evidence="7">SAM domain-containing protein</fullName>
    </recommendedName>
</protein>
<comment type="caution">
    <text evidence="8">The sequence shown here is derived from an EMBL/GenBank/DDBJ whole genome shotgun (WGS) entry which is preliminary data.</text>
</comment>
<dbReference type="Gene3D" id="3.40.50.12650">
    <property type="match status" value="1"/>
</dbReference>
<dbReference type="PANTHER" id="PTHR23240">
    <property type="entry name" value="DNA CROSS-LINK REPAIR PROTEIN PSO2/SNM1-RELATED"/>
    <property type="match status" value="1"/>
</dbReference>
<dbReference type="Pfam" id="PF07522">
    <property type="entry name" value="DRMBL"/>
    <property type="match status" value="1"/>
</dbReference>
<dbReference type="PANTHER" id="PTHR23240:SF6">
    <property type="entry name" value="DNA CROSS-LINK REPAIR 1A PROTEIN"/>
    <property type="match status" value="1"/>
</dbReference>
<dbReference type="CDD" id="cd09487">
    <property type="entry name" value="SAM_superfamily"/>
    <property type="match status" value="1"/>
</dbReference>
<dbReference type="EMBL" id="JABFUD020000008">
    <property type="protein sequence ID" value="KAI5076808.1"/>
    <property type="molecule type" value="Genomic_DNA"/>
</dbReference>
<evidence type="ECO:0000256" key="1">
    <source>
        <dbReference type="ARBA" id="ARBA00004123"/>
    </source>
</evidence>
<dbReference type="InterPro" id="IPR011084">
    <property type="entry name" value="DRMBL"/>
</dbReference>
<evidence type="ECO:0000256" key="2">
    <source>
        <dbReference type="ARBA" id="ARBA00010304"/>
    </source>
</evidence>
<organism evidence="8 9">
    <name type="scientific">Adiantum capillus-veneris</name>
    <name type="common">Maidenhair fern</name>
    <dbReference type="NCBI Taxonomy" id="13818"/>
    <lineage>
        <taxon>Eukaryota</taxon>
        <taxon>Viridiplantae</taxon>
        <taxon>Streptophyta</taxon>
        <taxon>Embryophyta</taxon>
        <taxon>Tracheophyta</taxon>
        <taxon>Polypodiopsida</taxon>
        <taxon>Polypodiidae</taxon>
        <taxon>Polypodiales</taxon>
        <taxon>Pteridineae</taxon>
        <taxon>Pteridaceae</taxon>
        <taxon>Vittarioideae</taxon>
        <taxon>Adiantum</taxon>
    </lineage>
</organism>
<feature type="compositionally biased region" description="Basic and acidic residues" evidence="6">
    <location>
        <begin position="120"/>
        <end position="133"/>
    </location>
</feature>
<feature type="domain" description="SAM" evidence="7">
    <location>
        <begin position="524"/>
        <end position="587"/>
    </location>
</feature>
<evidence type="ECO:0000259" key="7">
    <source>
        <dbReference type="PROSITE" id="PS50105"/>
    </source>
</evidence>
<gene>
    <name evidence="8" type="ORF">GOP47_0008873</name>
</gene>
<dbReference type="FunFam" id="3.60.15.10:FF:000027">
    <property type="entry name" value="DNA ligase 6"/>
    <property type="match status" value="1"/>
</dbReference>
<dbReference type="SMART" id="SM00454">
    <property type="entry name" value="SAM"/>
    <property type="match status" value="1"/>
</dbReference>
<dbReference type="InterPro" id="IPR036866">
    <property type="entry name" value="RibonucZ/Hydroxyglut_hydro"/>
</dbReference>
<dbReference type="SUPFAM" id="SSF47769">
    <property type="entry name" value="SAM/Pointed domain"/>
    <property type="match status" value="1"/>
</dbReference>
<feature type="region of interest" description="Disordered" evidence="6">
    <location>
        <begin position="58"/>
        <end position="141"/>
    </location>
</feature>
<dbReference type="CDD" id="cd16273">
    <property type="entry name" value="SNM1A-1C-like_MBL-fold"/>
    <property type="match status" value="1"/>
</dbReference>
<dbReference type="FunFam" id="3.40.50.12650:FF:000001">
    <property type="entry name" value="DNA cross-link repair 1A"/>
    <property type="match status" value="1"/>
</dbReference>
<dbReference type="GO" id="GO:0005634">
    <property type="term" value="C:nucleus"/>
    <property type="evidence" value="ECO:0007669"/>
    <property type="project" value="UniProtKB-SubCell"/>
</dbReference>
<dbReference type="AlphaFoldDB" id="A0A9D4ZIF6"/>
<dbReference type="Gene3D" id="3.60.15.10">
    <property type="entry name" value="Ribonuclease Z/Hydroxyacylglutathione hydrolase-like"/>
    <property type="match status" value="1"/>
</dbReference>
<dbReference type="InterPro" id="IPR001660">
    <property type="entry name" value="SAM"/>
</dbReference>
<evidence type="ECO:0000313" key="8">
    <source>
        <dbReference type="EMBL" id="KAI5076808.1"/>
    </source>
</evidence>
<dbReference type="OrthoDB" id="262529at2759"/>
<dbReference type="SUPFAM" id="SSF56281">
    <property type="entry name" value="Metallo-hydrolase/oxidoreductase"/>
    <property type="match status" value="1"/>
</dbReference>
<dbReference type="GO" id="GO:0006303">
    <property type="term" value="P:double-strand break repair via nonhomologous end joining"/>
    <property type="evidence" value="ECO:0007669"/>
    <property type="project" value="TreeGrafter"/>
</dbReference>
<accession>A0A9D4ZIF6</accession>
<sequence>MADSDLALAMAIAENSDSSQDEDFQLPTHAGQLCILSKIGHPPKRQRKSHCLSKKRTVLEKPQRTSIERKENQDQRSCRNGRSLAKVNFTDPDPLQVRRPLATRKPNVENRTLPSPAESSKGDLSKDQDEKGETAVNKAQTCTDRAPKVLCDQPSEAHGASSGSYLPHYCQKEAGETRKDLFSSVPESYHSYHNQAKTQEEVMLEALKGGAQTFQQMEGIFKPQSKIAGMAQTLSPRPSSTVEGVLHHIAQKPGDLLVEMVEGNATFSSMNAVISLAEEDDLVIDLMEPKQQQFEPDCIQQGNVPAVDCLSSGNVNPDSQFNALLNLCVNSVSDDEEVDELHADSLDHNLAVEDGSVQVEELICSLLTQKRCREPSLSCSSLSCDVYLEPIEASSEVLLKSHTENNPLLTISPKTCLEAPNLSLVCEDFSDCKQDDADGKPYSEGTGVCIESNLEQPLECPVCGSCITGLSLEQREAHTNACLDSIDRKETRAEAIISFMDTDQLNRPDGKSELGECVQEDCSLDLTPVLRWLQTLNLSRYADIFVREEIDWDTLKCLTDEDFITLGITALGPRRKILHALQQLEKGRHDNLINSNCMNRGAENKQQVEADTTGKKRITDFFELPTCLQGEGASGPQTEPANKERRGGSGGVAARKRIMADLAGIPEWMSIPGTKFYVDAFQHPRADCSHWFLTHFHTDHYQGLTRAFRYGHVYCSPITAQLVNTRIGVPWERLKSLPLDQTTEIDGVKVTLIDANHCPGSVMILFQPQNGKAVLHTGDFRFSEDMASNLMLQACNIHTVILDTTYCNPQYVFPKQEVVIQFIIDAIQAEAFNPSTLFLIGTYTIGKERIFFEVAKALQKKIFCSATKLRLLQCMNFPDEDMKWLTTNERDAHIHVVPLWSIASFKRMNYIARHNAGRYNSIVSFSPTGWSFGRGKKRTPGRRWRQGTVVRYEVPYSEHCSFKELKDFVKFTNPVNIIPSVYNDSAEAADALIALLLNEEEDG</sequence>
<dbReference type="GO" id="GO:0003684">
    <property type="term" value="F:damaged DNA binding"/>
    <property type="evidence" value="ECO:0007669"/>
    <property type="project" value="TreeGrafter"/>
</dbReference>
<keyword evidence="9" id="KW-1185">Reference proteome</keyword>
<dbReference type="GO" id="GO:0036297">
    <property type="term" value="P:interstrand cross-link repair"/>
    <property type="evidence" value="ECO:0007669"/>
    <property type="project" value="TreeGrafter"/>
</dbReference>
<comment type="subcellular location">
    <subcellularLocation>
        <location evidence="1">Nucleus</location>
    </subcellularLocation>
</comment>
<evidence type="ECO:0000313" key="9">
    <source>
        <dbReference type="Proteomes" id="UP000886520"/>
    </source>
</evidence>
<keyword evidence="3" id="KW-0227">DNA damage</keyword>
<feature type="region of interest" description="Disordered" evidence="6">
    <location>
        <begin position="630"/>
        <end position="652"/>
    </location>
</feature>
<dbReference type="Pfam" id="PF00536">
    <property type="entry name" value="SAM_1"/>
    <property type="match status" value="1"/>
</dbReference>
<dbReference type="Pfam" id="PF12706">
    <property type="entry name" value="Lactamase_B_2"/>
    <property type="match status" value="1"/>
</dbReference>
<evidence type="ECO:0000256" key="5">
    <source>
        <dbReference type="ARBA" id="ARBA00023242"/>
    </source>
</evidence>
<evidence type="ECO:0000256" key="4">
    <source>
        <dbReference type="ARBA" id="ARBA00023204"/>
    </source>
</evidence>
<name>A0A9D4ZIF6_ADICA</name>
<evidence type="ECO:0000256" key="6">
    <source>
        <dbReference type="SAM" id="MobiDB-lite"/>
    </source>
</evidence>
<keyword evidence="5" id="KW-0539">Nucleus</keyword>
<dbReference type="Gene3D" id="1.10.150.50">
    <property type="entry name" value="Transcription Factor, Ets-1"/>
    <property type="match status" value="1"/>
</dbReference>
<evidence type="ECO:0000256" key="3">
    <source>
        <dbReference type="ARBA" id="ARBA00022763"/>
    </source>
</evidence>
<comment type="similarity">
    <text evidence="2">Belongs to the DNA repair metallo-beta-lactamase (DRMBL) family.</text>
</comment>
<dbReference type="GO" id="GO:0035312">
    <property type="term" value="F:5'-3' DNA exonuclease activity"/>
    <property type="evidence" value="ECO:0007669"/>
    <property type="project" value="TreeGrafter"/>
</dbReference>
<dbReference type="Proteomes" id="UP000886520">
    <property type="component" value="Chromosome 8"/>
</dbReference>
<reference evidence="8" key="1">
    <citation type="submission" date="2021-01" db="EMBL/GenBank/DDBJ databases">
        <title>Adiantum capillus-veneris genome.</title>
        <authorList>
            <person name="Fang Y."/>
            <person name="Liao Q."/>
        </authorList>
    </citation>
    <scope>NUCLEOTIDE SEQUENCE</scope>
    <source>
        <strain evidence="8">H3</strain>
        <tissue evidence="8">Leaf</tissue>
    </source>
</reference>
<proteinExistence type="inferred from homology"/>